<evidence type="ECO:0000256" key="1">
    <source>
        <dbReference type="ARBA" id="ARBA00009067"/>
    </source>
</evidence>
<accession>A0A0R1XHI6</accession>
<sequence length="295" mass="32753">MKGAIKIKLIQRIFIIWAIALGWTFIGQLVEFFLGFVSFTMPISDMYPMQLLLLYSEGIGILAMALHYRHKPDLLGFSGEHIGKNLVAGTVAGLLLFSLIWLIVTLLGGYHVTTVFHWHQVFWLILFLFGYGVQATFEEIVCRGYIMGYWLKHNRLGLAFLTNALFFTVLHVANPGYDLYAMIGLFLFSIAMSALRLLTGSIWLGCAFHAIWNFAEGCIFGTSVSGLSSTGLVFTSTNTTPAQLLTGGSFGVERSGIALIAYGLVSILLIALSWPRITRAIDDRRSAAHSKYSYQ</sequence>
<feature type="transmembrane region" description="Helical" evidence="2">
    <location>
        <begin position="156"/>
        <end position="173"/>
    </location>
</feature>
<keyword evidence="2" id="KW-0472">Membrane</keyword>
<dbReference type="eggNOG" id="COG1266">
    <property type="taxonomic scope" value="Bacteria"/>
</dbReference>
<feature type="transmembrane region" description="Helical" evidence="2">
    <location>
        <begin position="255"/>
        <end position="275"/>
    </location>
</feature>
<feature type="transmembrane region" description="Helical" evidence="2">
    <location>
        <begin position="210"/>
        <end position="235"/>
    </location>
</feature>
<dbReference type="PATRIC" id="fig|1122147.4.peg.2293"/>
<evidence type="ECO:0000259" key="3">
    <source>
        <dbReference type="Pfam" id="PF02517"/>
    </source>
</evidence>
<reference evidence="4 5" key="1">
    <citation type="journal article" date="2015" name="Genome Announc.">
        <title>Expanding the biotechnology potential of lactobacilli through comparative genomics of 213 strains and associated genera.</title>
        <authorList>
            <person name="Sun Z."/>
            <person name="Harris H.M."/>
            <person name="McCann A."/>
            <person name="Guo C."/>
            <person name="Argimon S."/>
            <person name="Zhang W."/>
            <person name="Yang X."/>
            <person name="Jeffery I.B."/>
            <person name="Cooney J.C."/>
            <person name="Kagawa T.F."/>
            <person name="Liu W."/>
            <person name="Song Y."/>
            <person name="Salvetti E."/>
            <person name="Wrobel A."/>
            <person name="Rasinkangas P."/>
            <person name="Parkhill J."/>
            <person name="Rea M.C."/>
            <person name="O'Sullivan O."/>
            <person name="Ritari J."/>
            <person name="Douillard F.P."/>
            <person name="Paul Ross R."/>
            <person name="Yang R."/>
            <person name="Briner A.E."/>
            <person name="Felis G.E."/>
            <person name="de Vos W.M."/>
            <person name="Barrangou R."/>
            <person name="Klaenhammer T.R."/>
            <person name="Caufield P.W."/>
            <person name="Cui Y."/>
            <person name="Zhang H."/>
            <person name="O'Toole P.W."/>
        </authorList>
    </citation>
    <scope>NUCLEOTIDE SEQUENCE [LARGE SCALE GENOMIC DNA]</scope>
    <source>
        <strain evidence="4 5">DSM 16991</strain>
    </source>
</reference>
<name>A0A0R1XHI6_9LACO</name>
<feature type="transmembrane region" description="Helical" evidence="2">
    <location>
        <begin position="179"/>
        <end position="198"/>
    </location>
</feature>
<protein>
    <submittedName>
        <fullName evidence="4">Metal-dependent membrane protease</fullName>
    </submittedName>
</protein>
<dbReference type="GO" id="GO:0006508">
    <property type="term" value="P:proteolysis"/>
    <property type="evidence" value="ECO:0007669"/>
    <property type="project" value="UniProtKB-KW"/>
</dbReference>
<dbReference type="Proteomes" id="UP000050949">
    <property type="component" value="Unassembled WGS sequence"/>
</dbReference>
<keyword evidence="4" id="KW-0645">Protease</keyword>
<evidence type="ECO:0000313" key="4">
    <source>
        <dbReference type="EMBL" id="KRM27924.1"/>
    </source>
</evidence>
<feature type="transmembrane region" description="Helical" evidence="2">
    <location>
        <begin position="46"/>
        <end position="66"/>
    </location>
</feature>
<dbReference type="Pfam" id="PF02517">
    <property type="entry name" value="Rce1-like"/>
    <property type="match status" value="1"/>
</dbReference>
<organism evidence="4 5">
    <name type="scientific">Schleiferilactobacillus harbinensis DSM 16991</name>
    <dbReference type="NCBI Taxonomy" id="1122147"/>
    <lineage>
        <taxon>Bacteria</taxon>
        <taxon>Bacillati</taxon>
        <taxon>Bacillota</taxon>
        <taxon>Bacilli</taxon>
        <taxon>Lactobacillales</taxon>
        <taxon>Lactobacillaceae</taxon>
        <taxon>Schleiferilactobacillus</taxon>
    </lineage>
</organism>
<dbReference type="OrthoDB" id="324900at2"/>
<dbReference type="PANTHER" id="PTHR39430:SF1">
    <property type="entry name" value="PROTEASE"/>
    <property type="match status" value="1"/>
</dbReference>
<feature type="transmembrane region" description="Helical" evidence="2">
    <location>
        <begin position="86"/>
        <end position="110"/>
    </location>
</feature>
<comment type="caution">
    <text evidence="4">The sequence shown here is derived from an EMBL/GenBank/DDBJ whole genome shotgun (WGS) entry which is preliminary data.</text>
</comment>
<proteinExistence type="inferred from homology"/>
<feature type="transmembrane region" description="Helical" evidence="2">
    <location>
        <begin position="116"/>
        <end position="135"/>
    </location>
</feature>
<feature type="domain" description="CAAX prenyl protease 2/Lysostaphin resistance protein A-like" evidence="3">
    <location>
        <begin position="122"/>
        <end position="214"/>
    </location>
</feature>
<dbReference type="RefSeq" id="WP_051225167.1">
    <property type="nucleotide sequence ID" value="NZ_AZFW01000039.1"/>
</dbReference>
<keyword evidence="2" id="KW-0812">Transmembrane</keyword>
<evidence type="ECO:0000256" key="2">
    <source>
        <dbReference type="SAM" id="Phobius"/>
    </source>
</evidence>
<dbReference type="EMBL" id="AZFW01000039">
    <property type="protein sequence ID" value="KRM27924.1"/>
    <property type="molecule type" value="Genomic_DNA"/>
</dbReference>
<dbReference type="PANTHER" id="PTHR39430">
    <property type="entry name" value="MEMBRANE-ASSOCIATED PROTEASE-RELATED"/>
    <property type="match status" value="1"/>
</dbReference>
<comment type="similarity">
    <text evidence="1">Belongs to the UPF0177 family.</text>
</comment>
<keyword evidence="2" id="KW-1133">Transmembrane helix</keyword>
<dbReference type="InterPro" id="IPR003675">
    <property type="entry name" value="Rce1/LyrA-like_dom"/>
</dbReference>
<feature type="transmembrane region" description="Helical" evidence="2">
    <location>
        <begin position="12"/>
        <end position="34"/>
    </location>
</feature>
<keyword evidence="4" id="KW-0378">Hydrolase</keyword>
<dbReference type="GO" id="GO:0004175">
    <property type="term" value="F:endopeptidase activity"/>
    <property type="evidence" value="ECO:0007669"/>
    <property type="project" value="UniProtKB-ARBA"/>
</dbReference>
<evidence type="ECO:0000313" key="5">
    <source>
        <dbReference type="Proteomes" id="UP000050949"/>
    </source>
</evidence>
<dbReference type="GO" id="GO:0080120">
    <property type="term" value="P:CAAX-box protein maturation"/>
    <property type="evidence" value="ECO:0007669"/>
    <property type="project" value="UniProtKB-ARBA"/>
</dbReference>
<dbReference type="AlphaFoldDB" id="A0A0R1XHI6"/>
<gene>
    <name evidence="4" type="ORF">FC91_GL002214</name>
</gene>